<accession>A0A6J7A758</accession>
<dbReference type="EMBL" id="CAEZYF010000006">
    <property type="protein sequence ID" value="CAB4719853.1"/>
    <property type="molecule type" value="Genomic_DNA"/>
</dbReference>
<evidence type="ECO:0000313" key="4">
    <source>
        <dbReference type="EMBL" id="CAB4852487.1"/>
    </source>
</evidence>
<evidence type="ECO:0000313" key="1">
    <source>
        <dbReference type="EMBL" id="CAB4363538.1"/>
    </source>
</evidence>
<reference evidence="3" key="1">
    <citation type="submission" date="2020-05" db="EMBL/GenBank/DDBJ databases">
        <authorList>
            <person name="Chiriac C."/>
            <person name="Salcher M."/>
            <person name="Ghai R."/>
            <person name="Kavagutti S V."/>
        </authorList>
    </citation>
    <scope>NUCLEOTIDE SEQUENCE</scope>
</reference>
<protein>
    <submittedName>
        <fullName evidence="3">Unannotated protein</fullName>
    </submittedName>
</protein>
<name>A0A6J7A758_9ZZZZ</name>
<gene>
    <name evidence="2" type="ORF">UFOPK2656_01244</name>
    <name evidence="3" type="ORF">UFOPK3099_01875</name>
    <name evidence="4" type="ORF">UFOPK3267_02109</name>
    <name evidence="5" type="ORF">UFOPK3651_01371</name>
    <name evidence="6" type="ORF">UFOPK3931_00512</name>
    <name evidence="1" type="ORF">UFOPK4189_01318</name>
</gene>
<evidence type="ECO:0000313" key="2">
    <source>
        <dbReference type="EMBL" id="CAB4719853.1"/>
    </source>
</evidence>
<sequence>MTTVGELVVASAIEPWQRLGLHVNDGRARVGGIVLRFVEPVGASGVFGWGLVGAPDTSVTDIDGLATHHLNVPPEVGSGDDLGLIGFDHQVVLTSSLARTCGAIEHATGASLKRVREAGAARQGFHRLGELIVEVVESPQVTAPTTSFWGFVWNVTDLFALCERLGPDVVSAPKPAVQPGRLIATVRSGLGLGLPAALMTPDVRP</sequence>
<dbReference type="EMBL" id="CAFBMT010000006">
    <property type="protein sequence ID" value="CAB4929281.1"/>
    <property type="molecule type" value="Genomic_DNA"/>
</dbReference>
<proteinExistence type="predicted"/>
<dbReference type="EMBL" id="CAFBOL010000008">
    <property type="protein sequence ID" value="CAB4976306.1"/>
    <property type="molecule type" value="Genomic_DNA"/>
</dbReference>
<evidence type="ECO:0000313" key="6">
    <source>
        <dbReference type="EMBL" id="CAB4976306.1"/>
    </source>
</evidence>
<organism evidence="3">
    <name type="scientific">freshwater metagenome</name>
    <dbReference type="NCBI Taxonomy" id="449393"/>
    <lineage>
        <taxon>unclassified sequences</taxon>
        <taxon>metagenomes</taxon>
        <taxon>ecological metagenomes</taxon>
    </lineage>
</organism>
<dbReference type="EMBL" id="CAFAAV010000157">
    <property type="protein sequence ID" value="CAB4828604.1"/>
    <property type="molecule type" value="Genomic_DNA"/>
</dbReference>
<evidence type="ECO:0000313" key="3">
    <source>
        <dbReference type="EMBL" id="CAB4828604.1"/>
    </source>
</evidence>
<dbReference type="EMBL" id="CAFBIY010000133">
    <property type="protein sequence ID" value="CAB4852487.1"/>
    <property type="molecule type" value="Genomic_DNA"/>
</dbReference>
<evidence type="ECO:0000313" key="5">
    <source>
        <dbReference type="EMBL" id="CAB4929281.1"/>
    </source>
</evidence>
<dbReference type="AlphaFoldDB" id="A0A6J7A758"/>
<dbReference type="EMBL" id="CAESGF010000006">
    <property type="protein sequence ID" value="CAB4363538.1"/>
    <property type="molecule type" value="Genomic_DNA"/>
</dbReference>